<evidence type="ECO:0000313" key="3">
    <source>
        <dbReference type="Proteomes" id="UP000005640"/>
    </source>
</evidence>
<dbReference type="Ensembl" id="ENST00000718460.1">
    <property type="protein sequence ID" value="ENSP00000520838.1"/>
    <property type="gene ID" value="ENSG00000175787.18"/>
</dbReference>
<keyword evidence="3" id="KW-1185">Reference proteome</keyword>
<evidence type="ECO:0000313" key="2">
    <source>
        <dbReference type="Ensembl" id="ENSP00000520838.1"/>
    </source>
</evidence>
<evidence type="ECO:0000256" key="1">
    <source>
        <dbReference type="SAM" id="MobiDB-lite"/>
    </source>
</evidence>
<reference evidence="2 3" key="2">
    <citation type="journal article" date="2004" name="Nature">
        <title>DNA sequence and analysis of human chromosome 9.</title>
        <authorList>
            <person name="Humphray S.J."/>
            <person name="Oliver K."/>
            <person name="Hunt A.R."/>
            <person name="Plumb R.W."/>
            <person name="Loveland J.E."/>
            <person name="Howe K.L."/>
            <person name="Andrews T.D."/>
            <person name="Searle S."/>
            <person name="Hunt S.E."/>
            <person name="Scott C.E."/>
            <person name="Jones M.C."/>
            <person name="Ainscough R."/>
            <person name="Almeida J.P."/>
            <person name="Ambrose K.D."/>
            <person name="Ashwell R.I."/>
            <person name="Babbage A.K."/>
            <person name="Babbage S."/>
            <person name="Bagguley C.L."/>
            <person name="Bailey J."/>
            <person name="Banerjee R."/>
            <person name="Barker D.J."/>
            <person name="Barlow K.F."/>
            <person name="Bates K."/>
            <person name="Beasley H."/>
            <person name="Beasley O."/>
            <person name="Bird C.P."/>
            <person name="Bray-Allen S."/>
            <person name="Brown A.J."/>
            <person name="Brown J.Y."/>
            <person name="Burford D."/>
            <person name="Burrill W."/>
            <person name="Burton J."/>
            <person name="Carder C."/>
            <person name="Carter N.P."/>
            <person name="Chapman J.C."/>
            <person name="Chen Y."/>
            <person name="Clarke G."/>
            <person name="Clark S.Y."/>
            <person name="Clee C.M."/>
            <person name="Clegg S."/>
            <person name="Collier R.E."/>
            <person name="Corby N."/>
            <person name="Crosier M."/>
            <person name="Cummings A.T."/>
            <person name="Davies J."/>
            <person name="Dhami P."/>
            <person name="Dunn M."/>
            <person name="Dutta I."/>
            <person name="Dyer L.W."/>
            <person name="Earthrowl M.E."/>
            <person name="Faulkner L."/>
            <person name="Fleming C.J."/>
            <person name="Frankish A."/>
            <person name="Frankland J.A."/>
            <person name="French L."/>
            <person name="Fricker D.G."/>
            <person name="Garner P."/>
            <person name="Garnett J."/>
            <person name="Ghori J."/>
            <person name="Gilbert J.G."/>
            <person name="Glison C."/>
            <person name="Grafham D.V."/>
            <person name="Gribble S."/>
            <person name="Griffiths C."/>
            <person name="Griffiths-Jones S."/>
            <person name="Grocock R."/>
            <person name="Guy J."/>
            <person name="Hall R.E."/>
            <person name="Hammond S."/>
            <person name="Harley J.L."/>
            <person name="Harrison E.S."/>
            <person name="Hart E.A."/>
            <person name="Heath P.D."/>
            <person name="Henderson C.D."/>
            <person name="Hopkins B.L."/>
            <person name="Howard P.J."/>
            <person name="Howden P.J."/>
            <person name="Huckle E."/>
            <person name="Johnson C."/>
            <person name="Johnson D."/>
            <person name="Joy A.A."/>
            <person name="Kay M."/>
            <person name="Keenan S."/>
            <person name="Kershaw J.K."/>
            <person name="Kimberley A.M."/>
            <person name="King A."/>
            <person name="Knights A."/>
            <person name="Laird G.K."/>
            <person name="Langford C."/>
            <person name="Lawlor S."/>
            <person name="Leongamornlert D.A."/>
            <person name="Leversha M."/>
            <person name="Lloyd C."/>
            <person name="Lloyd D.M."/>
            <person name="Lovell J."/>
            <person name="Martin S."/>
            <person name="Mashreghi-Mohammadi M."/>
            <person name="Matthews L."/>
            <person name="McLaren S."/>
            <person name="McLay K.E."/>
            <person name="McMurray A."/>
            <person name="Milne S."/>
            <person name="Nickerson T."/>
            <person name="Nisbett J."/>
            <person name="Nordsiek G."/>
            <person name="Pearce A.V."/>
            <person name="Peck A.I."/>
            <person name="Porter K.M."/>
            <person name="Pandian R."/>
            <person name="Pelan S."/>
            <person name="Phillimore B."/>
            <person name="Povey S."/>
            <person name="Ramsey Y."/>
            <person name="Rand V."/>
            <person name="Scharfe M."/>
            <person name="Sehra H.K."/>
            <person name="Shownkeen R."/>
            <person name="Sims S.K."/>
            <person name="Skuce C.D."/>
            <person name="Smith M."/>
            <person name="Steward C.A."/>
            <person name="Swarbreck D."/>
            <person name="Sycamore N."/>
            <person name="Tester J."/>
            <person name="Thorpe A."/>
            <person name="Tracey A."/>
            <person name="Tromans A."/>
            <person name="Thomas D.W."/>
            <person name="Wall M."/>
            <person name="Wallis J.M."/>
            <person name="West A.P."/>
            <person name="Whitehead S.L."/>
            <person name="Willey D.L."/>
            <person name="Williams S.A."/>
            <person name="Wilming L."/>
            <person name="Wray P.W."/>
            <person name="Young L."/>
            <person name="Ashurst J.L."/>
            <person name="Coulson A."/>
            <person name="Blocker H."/>
            <person name="Durbin R."/>
            <person name="Sulston J.E."/>
            <person name="Hubbard T."/>
            <person name="Jackson M.J."/>
            <person name="Bentley D.R."/>
            <person name="Beck S."/>
            <person name="Rogers J."/>
            <person name="Dunham I."/>
        </authorList>
    </citation>
    <scope>NUCLEOTIDE SEQUENCE [LARGE SCALE GENOMIC DNA]</scope>
</reference>
<reference evidence="2" key="5">
    <citation type="submission" date="2025-09" db="UniProtKB">
        <authorList>
            <consortium name="Ensembl"/>
        </authorList>
    </citation>
    <scope>IDENTIFICATION</scope>
</reference>
<gene>
    <name evidence="2" type="primary">ZNF169</name>
</gene>
<feature type="compositionally biased region" description="Basic residues" evidence="1">
    <location>
        <begin position="88"/>
        <end position="97"/>
    </location>
</feature>
<proteinExistence type="predicted"/>
<organism evidence="2 3">
    <name type="scientific">Homo sapiens</name>
    <name type="common">Human</name>
    <dbReference type="NCBI Taxonomy" id="9606"/>
    <lineage>
        <taxon>Eukaryota</taxon>
        <taxon>Metazoa</taxon>
        <taxon>Chordata</taxon>
        <taxon>Craniata</taxon>
        <taxon>Vertebrata</taxon>
        <taxon>Euteleostomi</taxon>
        <taxon>Mammalia</taxon>
        <taxon>Eutheria</taxon>
        <taxon>Euarchontoglires</taxon>
        <taxon>Primates</taxon>
        <taxon>Haplorrhini</taxon>
        <taxon>Catarrhini</taxon>
        <taxon>Hominidae</taxon>
        <taxon>Homo</taxon>
    </lineage>
</organism>
<name>A0ABB0MVJ2_HUMAN</name>
<dbReference type="Proteomes" id="UP000005640">
    <property type="component" value="Chromosome 9"/>
</dbReference>
<protein>
    <submittedName>
        <fullName evidence="2">Zinc finger protein 169</fullName>
    </submittedName>
</protein>
<reference evidence="2" key="4">
    <citation type="submission" date="2025-08" db="UniProtKB">
        <authorList>
            <consortium name="Ensembl"/>
        </authorList>
    </citation>
    <scope>IDENTIFICATION</scope>
</reference>
<reference evidence="2 3" key="3">
    <citation type="journal article" date="2004" name="Nature">
        <title>Finishing the euchromatic sequence of the human genome.</title>
        <authorList>
            <consortium name="International Human Genome Sequencing Consortium"/>
        </authorList>
    </citation>
    <scope>NUCLEOTIDE SEQUENCE [LARGE SCALE GENOMIC DNA]</scope>
</reference>
<dbReference type="GeneTree" id="ENSGT00940000163169"/>
<accession>A0ABB0MVJ2</accession>
<dbReference type="AlphaFoldDB" id="A0ABB0MVJ2"/>
<reference evidence="2 3" key="1">
    <citation type="journal article" date="2001" name="Nature">
        <title>Initial sequencing and analysis of the human genome.</title>
        <authorList>
            <consortium name="International Human Genome Sequencing Consortium"/>
            <person name="Lander E.S."/>
            <person name="Linton L.M."/>
            <person name="Birren B."/>
            <person name="Nusbaum C."/>
            <person name="Zody M.C."/>
            <person name="Baldwin J."/>
            <person name="Devon K."/>
            <person name="Dewar K."/>
            <person name="Doyle M."/>
            <person name="FitzHugh W."/>
            <person name="Funke R."/>
            <person name="Gage D."/>
            <person name="Harris K."/>
            <person name="Heaford A."/>
            <person name="Howland J."/>
            <person name="Kann L."/>
            <person name="Lehoczky J."/>
            <person name="LeVine R."/>
            <person name="McEwan P."/>
            <person name="McKernan K."/>
            <person name="Meldrim J."/>
            <person name="Mesirov J.P."/>
            <person name="Miranda C."/>
            <person name="Morris W."/>
            <person name="Naylor J."/>
            <person name="Raymond C."/>
            <person name="Rosetti M."/>
            <person name="Santos R."/>
            <person name="Sheridan A."/>
            <person name="Sougnez C."/>
            <person name="Stange-Thomann N."/>
            <person name="Stojanovic N."/>
            <person name="Subramanian A."/>
            <person name="Wyman D."/>
            <person name="Rogers J."/>
            <person name="Sulston J."/>
            <person name="Ainscough R."/>
            <person name="Beck S."/>
            <person name="Bentley D."/>
            <person name="Burton J."/>
            <person name="Clee C."/>
            <person name="Carter N."/>
            <person name="Coulson A."/>
            <person name="Deadman R."/>
            <person name="Deloukas P."/>
            <person name="Dunham A."/>
            <person name="Dunham I."/>
            <person name="Durbin R."/>
            <person name="French L."/>
            <person name="Grafham D."/>
            <person name="Gregory S."/>
            <person name="Hubbard T."/>
            <person name="Humphray S."/>
            <person name="Hunt A."/>
            <person name="Jones M."/>
            <person name="Lloyd C."/>
            <person name="McMurray A."/>
            <person name="Matthews L."/>
            <person name="Mercer S."/>
            <person name="Milne S."/>
            <person name="Mullikin J.C."/>
            <person name="Mungall A."/>
            <person name="Plumb R."/>
            <person name="Ross M."/>
            <person name="Shownkeen R."/>
            <person name="Sims S."/>
            <person name="Waterston R.H."/>
            <person name="Wilson R.K."/>
            <person name="Hillier L.W."/>
            <person name="McPherson J.D."/>
            <person name="Marra M.A."/>
            <person name="Mardis E.R."/>
            <person name="Fulton L.A."/>
            <person name="Chinwalla A.T."/>
            <person name="Pepin K.H."/>
            <person name="Gish W.R."/>
            <person name="Chissoe S.L."/>
            <person name="Wendl M.C."/>
            <person name="Delehaunty K.D."/>
            <person name="Miner T.L."/>
            <person name="Delehaunty A."/>
            <person name="Kramer J.B."/>
            <person name="Cook L.L."/>
            <person name="Fulton R.S."/>
            <person name="Johnson D.L."/>
            <person name="Minx P.J."/>
            <person name="Clifton S.W."/>
            <person name="Hawkins T."/>
            <person name="Branscomb E."/>
            <person name="Predki P."/>
            <person name="Richardson P."/>
            <person name="Wenning S."/>
            <person name="Slezak T."/>
            <person name="Doggett N."/>
            <person name="Cheng J.F."/>
            <person name="Olsen A."/>
            <person name="Lucas S."/>
            <person name="Elkin C."/>
            <person name="Uberbacher E."/>
            <person name="Frazier M."/>
            <person name="Gibbs R.A."/>
            <person name="Muzny D.M."/>
            <person name="Scherer S.E."/>
            <person name="Bouck J.B."/>
            <person name="Sodergren E.J."/>
            <person name="Worley K.C."/>
            <person name="Rives C.M."/>
            <person name="Gorrell J.H."/>
            <person name="Metzker M.L."/>
            <person name="Naylor S.L."/>
            <person name="Kucherlapati R.S."/>
            <person name="Nelson D.L."/>
            <person name="Weinstock G.M."/>
            <person name="Sakaki Y."/>
            <person name="Fujiyama A."/>
            <person name="Hattori M."/>
            <person name="Yada T."/>
            <person name="Toyoda A."/>
            <person name="Itoh T."/>
            <person name="Kawagoe C."/>
            <person name="Watanabe H."/>
            <person name="Totoki Y."/>
            <person name="Taylor T."/>
            <person name="Weissenbach J."/>
            <person name="Heilig R."/>
            <person name="Saurin W."/>
            <person name="Artiguenave F."/>
            <person name="Brottier P."/>
            <person name="Bruls T."/>
            <person name="Pelletier E."/>
            <person name="Robert C."/>
            <person name="Wincker P."/>
            <person name="Smith D.R."/>
            <person name="Doucette-Stamm L."/>
            <person name="Rubenfield M."/>
            <person name="Weinstock K."/>
            <person name="Lee H.M."/>
            <person name="Dubois J."/>
            <person name="Rosenthal A."/>
            <person name="Platzer M."/>
            <person name="Nyakatura G."/>
            <person name="Taudien S."/>
            <person name="Rump A."/>
            <person name="Yang H."/>
            <person name="Yu J."/>
            <person name="Wang J."/>
            <person name="Huang G."/>
            <person name="Gu J."/>
            <person name="Hood L."/>
            <person name="Rowen L."/>
            <person name="Madan A."/>
            <person name="Qin S."/>
            <person name="Davis R.W."/>
            <person name="Federspiel N.A."/>
            <person name="Abola A.P."/>
            <person name="Proctor M.J."/>
            <person name="Myers R.M."/>
            <person name="Schmutz J."/>
            <person name="Dickson M."/>
            <person name="Grimwood J."/>
            <person name="Cox D.R."/>
            <person name="Olson M.V."/>
            <person name="Kaul R."/>
            <person name="Raymond C."/>
            <person name="Shimizu N."/>
            <person name="Kawasaki K."/>
            <person name="Minoshima S."/>
            <person name="Evans G.A."/>
            <person name="Athanasiou M."/>
            <person name="Schultz R."/>
            <person name="Roe B.A."/>
            <person name="Chen F."/>
            <person name="Pan H."/>
            <person name="Ramser J."/>
            <person name="Lehrach H."/>
            <person name="Reinhardt R."/>
            <person name="McCombie W.R."/>
            <person name="de la Bastide M."/>
            <person name="Dedhia N."/>
            <person name="Blocker H."/>
            <person name="Hornischer K."/>
            <person name="Nordsiek G."/>
            <person name="Agarwala R."/>
            <person name="Aravind L."/>
            <person name="Bailey J.A."/>
            <person name="Bateman A."/>
            <person name="Batzoglou S."/>
            <person name="Birney E."/>
            <person name="Bork P."/>
            <person name="Brown D.G."/>
            <person name="Burge C.B."/>
            <person name="Cerutti L."/>
            <person name="Chen H.C."/>
            <person name="Church D."/>
            <person name="Clamp M."/>
            <person name="Copley R.R."/>
            <person name="Doerks T."/>
            <person name="Eddy S.R."/>
            <person name="Eichler E.E."/>
            <person name="Furey T.S."/>
            <person name="Galagan J."/>
            <person name="Gilbert J.G."/>
            <person name="Harmon C."/>
            <person name="Hayashizaki Y."/>
            <person name="Haussler D."/>
            <person name="Hermjakob H."/>
            <person name="Hokamp K."/>
            <person name="Jang W."/>
            <person name="Johnson L.S."/>
            <person name="Jones T.A."/>
            <person name="Kasif S."/>
            <person name="Kaspryzk A."/>
            <person name="Kennedy S."/>
            <person name="Kent W.J."/>
            <person name="Kitts P."/>
            <person name="Koonin E.V."/>
            <person name="Korf I."/>
            <person name="Kulp D."/>
            <person name="Lancet D."/>
            <person name="Lowe T.M."/>
            <person name="McLysaght A."/>
            <person name="Mikkelsen T."/>
            <person name="Moran J.V."/>
            <person name="Mulder N."/>
            <person name="Pollara V.J."/>
            <person name="Ponting C.P."/>
            <person name="Schuler G."/>
            <person name="Schultz J."/>
            <person name="Slater G."/>
            <person name="Smit A.F."/>
            <person name="Stupka E."/>
            <person name="Szustakowski J."/>
            <person name="Thierry-Mieg D."/>
            <person name="Thierry-Mieg J."/>
            <person name="Wagner L."/>
            <person name="Wallis J."/>
            <person name="Wheeler R."/>
            <person name="Williams A."/>
            <person name="Wolf Y.I."/>
            <person name="Wolfe K.H."/>
            <person name="Yang S.P."/>
            <person name="Yeh R.F."/>
            <person name="Collins F."/>
            <person name="Guyer M.S."/>
            <person name="Peterson J."/>
            <person name="Felsenfeld A."/>
            <person name="Wetterstrand K.A."/>
            <person name="Patrinos A."/>
            <person name="Morgan M.J."/>
            <person name="de Jong P."/>
            <person name="Catanese J.J."/>
            <person name="Osoegawa K."/>
            <person name="Shizuya H."/>
            <person name="Choi S."/>
            <person name="Chen Y.J."/>
        </authorList>
    </citation>
    <scope>NUCLEOTIDE SEQUENCE [LARGE SCALE GENOMIC DNA]</scope>
</reference>
<dbReference type="OpenTargets" id="ENSG00000175787"/>
<feature type="region of interest" description="Disordered" evidence="1">
    <location>
        <begin position="65"/>
        <end position="114"/>
    </location>
</feature>
<dbReference type="Ensembl" id="ENST00000718460.1">
    <property type="protein sequence ID" value="ENSP00000520838.1"/>
    <property type="gene ID" value="ENSG00000175787.19"/>
</dbReference>
<dbReference type="EMBL" id="AL691447">
    <property type="status" value="NOT_ANNOTATED_CDS"/>
    <property type="molecule type" value="Genomic_DNA"/>
</dbReference>
<dbReference type="HGNC" id="HGNC:12957">
    <property type="gene designation" value="ZNF169"/>
</dbReference>
<sequence>MSPGLLTTRKETLPSLQLELLEAISYSRARAKKHNTKRSIDGLPGCGCGLHPEGVEAIEFCSEDPVQGGDAGELQPSGLPGNCIFQTKTHRTAGARRRTLERGERTSSGPLSRA</sequence>